<keyword evidence="3" id="KW-1185">Reference proteome</keyword>
<evidence type="ECO:0000256" key="1">
    <source>
        <dbReference type="SAM" id="MobiDB-lite"/>
    </source>
</evidence>
<dbReference type="EMBL" id="KZ857465">
    <property type="protein sequence ID" value="RDX43405.1"/>
    <property type="molecule type" value="Genomic_DNA"/>
</dbReference>
<protein>
    <submittedName>
        <fullName evidence="2">Uncharacterized protein</fullName>
    </submittedName>
</protein>
<feature type="region of interest" description="Disordered" evidence="1">
    <location>
        <begin position="41"/>
        <end position="93"/>
    </location>
</feature>
<feature type="compositionally biased region" description="Low complexity" evidence="1">
    <location>
        <begin position="47"/>
        <end position="66"/>
    </location>
</feature>
<organism evidence="2 3">
    <name type="scientific">Lentinus brumalis</name>
    <dbReference type="NCBI Taxonomy" id="2498619"/>
    <lineage>
        <taxon>Eukaryota</taxon>
        <taxon>Fungi</taxon>
        <taxon>Dikarya</taxon>
        <taxon>Basidiomycota</taxon>
        <taxon>Agaricomycotina</taxon>
        <taxon>Agaricomycetes</taxon>
        <taxon>Polyporales</taxon>
        <taxon>Polyporaceae</taxon>
        <taxon>Lentinus</taxon>
    </lineage>
</organism>
<evidence type="ECO:0000313" key="3">
    <source>
        <dbReference type="Proteomes" id="UP000256964"/>
    </source>
</evidence>
<gene>
    <name evidence="2" type="ORF">OH76DRAFT_1203137</name>
</gene>
<evidence type="ECO:0000313" key="2">
    <source>
        <dbReference type="EMBL" id="RDX43405.1"/>
    </source>
</evidence>
<dbReference type="AlphaFoldDB" id="A0A371CSY5"/>
<proteinExistence type="predicted"/>
<dbReference type="Proteomes" id="UP000256964">
    <property type="component" value="Unassembled WGS sequence"/>
</dbReference>
<accession>A0A371CSY5</accession>
<sequence>MTRGLYSYVRRQPDHATHEQRMLTLRGTLACFCQNQTRLQRSAMRGSSAKSPTSSILLSSSGSTSIRAAILTPSGGRITSSASSSESEDDMETSSAVINVYVGHCSERHLPSLCSWLARPSALT</sequence>
<reference evidence="2 3" key="1">
    <citation type="journal article" date="2018" name="Biotechnol. Biofuels">
        <title>Integrative visual omics of the white-rot fungus Polyporus brumalis exposes the biotechnological potential of its oxidative enzymes for delignifying raw plant biomass.</title>
        <authorList>
            <person name="Miyauchi S."/>
            <person name="Rancon A."/>
            <person name="Drula E."/>
            <person name="Hage H."/>
            <person name="Chaduli D."/>
            <person name="Favel A."/>
            <person name="Grisel S."/>
            <person name="Henrissat B."/>
            <person name="Herpoel-Gimbert I."/>
            <person name="Ruiz-Duenas F.J."/>
            <person name="Chevret D."/>
            <person name="Hainaut M."/>
            <person name="Lin J."/>
            <person name="Wang M."/>
            <person name="Pangilinan J."/>
            <person name="Lipzen A."/>
            <person name="Lesage-Meessen L."/>
            <person name="Navarro D."/>
            <person name="Riley R."/>
            <person name="Grigoriev I.V."/>
            <person name="Zhou S."/>
            <person name="Raouche S."/>
            <person name="Rosso M.N."/>
        </authorList>
    </citation>
    <scope>NUCLEOTIDE SEQUENCE [LARGE SCALE GENOMIC DNA]</scope>
    <source>
        <strain evidence="2 3">BRFM 1820</strain>
    </source>
</reference>
<name>A0A371CSY5_9APHY</name>